<dbReference type="STRING" id="101127.A0A1X2GYH0"/>
<dbReference type="GO" id="GO:0033314">
    <property type="term" value="P:mitotic DNA replication checkpoint signaling"/>
    <property type="evidence" value="ECO:0007669"/>
    <property type="project" value="TreeGrafter"/>
</dbReference>
<dbReference type="InterPro" id="IPR016580">
    <property type="entry name" value="HUS1"/>
</dbReference>
<dbReference type="PANTHER" id="PTHR12900:SF0">
    <property type="entry name" value="CHECKPOINT PROTEIN"/>
    <property type="match status" value="1"/>
</dbReference>
<dbReference type="Proteomes" id="UP000242146">
    <property type="component" value="Unassembled WGS sequence"/>
</dbReference>
<dbReference type="GO" id="GO:0006289">
    <property type="term" value="P:nucleotide-excision repair"/>
    <property type="evidence" value="ECO:0007669"/>
    <property type="project" value="TreeGrafter"/>
</dbReference>
<name>A0A1X2GYH0_9FUNG</name>
<dbReference type="PANTHER" id="PTHR12900">
    <property type="entry name" value="MITOTIC AND DNA DAMAGE CHECKPOINT PROTEIN HUS1"/>
    <property type="match status" value="1"/>
</dbReference>
<dbReference type="OrthoDB" id="337750at2759"/>
<evidence type="ECO:0000256" key="4">
    <source>
        <dbReference type="PIRNR" id="PIRNR011312"/>
    </source>
</evidence>
<comment type="subcellular location">
    <subcellularLocation>
        <location evidence="1">Nucleus</location>
    </subcellularLocation>
</comment>
<evidence type="ECO:0000313" key="6">
    <source>
        <dbReference type="Proteomes" id="UP000242146"/>
    </source>
</evidence>
<dbReference type="GO" id="GO:0005730">
    <property type="term" value="C:nucleolus"/>
    <property type="evidence" value="ECO:0007669"/>
    <property type="project" value="InterPro"/>
</dbReference>
<dbReference type="PIRSF" id="PIRSF011312">
    <property type="entry name" value="Cell_cycle_HUS1"/>
    <property type="match status" value="1"/>
</dbReference>
<comment type="similarity">
    <text evidence="2 4">Belongs to the HUS1 family.</text>
</comment>
<proteinExistence type="inferred from homology"/>
<dbReference type="GO" id="GO:0035861">
    <property type="term" value="C:site of double-strand break"/>
    <property type="evidence" value="ECO:0007669"/>
    <property type="project" value="TreeGrafter"/>
</dbReference>
<comment type="caution">
    <text evidence="5">The sequence shown here is derived from an EMBL/GenBank/DDBJ whole genome shotgun (WGS) entry which is preliminary data.</text>
</comment>
<evidence type="ECO:0000256" key="2">
    <source>
        <dbReference type="ARBA" id="ARBA00005563"/>
    </source>
</evidence>
<dbReference type="GO" id="GO:0031573">
    <property type="term" value="P:mitotic intra-S DNA damage checkpoint signaling"/>
    <property type="evidence" value="ECO:0007669"/>
    <property type="project" value="TreeGrafter"/>
</dbReference>
<dbReference type="InterPro" id="IPR007150">
    <property type="entry name" value="HUS1/Mec3"/>
</dbReference>
<organism evidence="5 6">
    <name type="scientific">Hesseltinella vesiculosa</name>
    <dbReference type="NCBI Taxonomy" id="101127"/>
    <lineage>
        <taxon>Eukaryota</taxon>
        <taxon>Fungi</taxon>
        <taxon>Fungi incertae sedis</taxon>
        <taxon>Mucoromycota</taxon>
        <taxon>Mucoromycotina</taxon>
        <taxon>Mucoromycetes</taxon>
        <taxon>Mucorales</taxon>
        <taxon>Cunninghamellaceae</taxon>
        <taxon>Hesseltinella</taxon>
    </lineage>
</organism>
<dbReference type="GO" id="GO:0000723">
    <property type="term" value="P:telomere maintenance"/>
    <property type="evidence" value="ECO:0007669"/>
    <property type="project" value="TreeGrafter"/>
</dbReference>
<dbReference type="EMBL" id="MCGT01000001">
    <property type="protein sequence ID" value="ORX63139.1"/>
    <property type="molecule type" value="Genomic_DNA"/>
</dbReference>
<keyword evidence="6" id="KW-1185">Reference proteome</keyword>
<protein>
    <recommendedName>
        <fullName evidence="4">Checkpoint protein</fullName>
    </recommendedName>
</protein>
<dbReference type="GO" id="GO:0044778">
    <property type="term" value="P:meiotic DNA integrity checkpoint signaling"/>
    <property type="evidence" value="ECO:0007669"/>
    <property type="project" value="TreeGrafter"/>
</dbReference>
<accession>A0A1X2GYH0</accession>
<sequence>MLKIALAMEKLGPTCILCMTTDSIMFINSHDQDAGVHAWIKTDVNTLFSGYRIASSSNNEIYFSVLTDSLIRVARVAQQAAETRICLTVSHGQPLLEWRITLENRVGSTNVSSHELEIQLLTSERMQPLMEPPVLPSPQAYILLPSLQSMKHLADRAKSLSKFLTVSANMNGQLKLVIDTELAQVDAQFNRLENPRLDGHHPSEQNRTQFVSARIATDDLVHFLHCHHLDPQNVICAITDQMYIAFYVYVNLNIHIQADDHPIETQSTIMTCHLPVYHY</sequence>
<reference evidence="5 6" key="1">
    <citation type="submission" date="2016-07" db="EMBL/GenBank/DDBJ databases">
        <title>Pervasive Adenine N6-methylation of Active Genes in Fungi.</title>
        <authorList>
            <consortium name="DOE Joint Genome Institute"/>
            <person name="Mondo S.J."/>
            <person name="Dannebaum R.O."/>
            <person name="Kuo R.C."/>
            <person name="Labutti K."/>
            <person name="Haridas S."/>
            <person name="Kuo A."/>
            <person name="Salamov A."/>
            <person name="Ahrendt S.R."/>
            <person name="Lipzen A."/>
            <person name="Sullivan W."/>
            <person name="Andreopoulos W.B."/>
            <person name="Clum A."/>
            <person name="Lindquist E."/>
            <person name="Daum C."/>
            <person name="Ramamoorthy G.K."/>
            <person name="Gryganskyi A."/>
            <person name="Culley D."/>
            <person name="Magnuson J.K."/>
            <person name="James T.Y."/>
            <person name="O'Malley M.A."/>
            <person name="Stajich J.E."/>
            <person name="Spatafora J.W."/>
            <person name="Visel A."/>
            <person name="Grigoriev I.V."/>
        </authorList>
    </citation>
    <scope>NUCLEOTIDE SEQUENCE [LARGE SCALE GENOMIC DNA]</scope>
    <source>
        <strain evidence="5 6">NRRL 3301</strain>
    </source>
</reference>
<dbReference type="GO" id="GO:0030896">
    <property type="term" value="C:checkpoint clamp complex"/>
    <property type="evidence" value="ECO:0007669"/>
    <property type="project" value="InterPro"/>
</dbReference>
<dbReference type="Gene3D" id="3.70.10.10">
    <property type="match status" value="1"/>
</dbReference>
<dbReference type="AlphaFoldDB" id="A0A1X2GYH0"/>
<evidence type="ECO:0000313" key="5">
    <source>
        <dbReference type="EMBL" id="ORX63139.1"/>
    </source>
</evidence>
<evidence type="ECO:0000256" key="3">
    <source>
        <dbReference type="ARBA" id="ARBA00023242"/>
    </source>
</evidence>
<dbReference type="Pfam" id="PF04005">
    <property type="entry name" value="Hus1"/>
    <property type="match status" value="1"/>
</dbReference>
<gene>
    <name evidence="5" type="ORF">DM01DRAFT_1331213</name>
</gene>
<evidence type="ECO:0000256" key="1">
    <source>
        <dbReference type="ARBA" id="ARBA00004123"/>
    </source>
</evidence>
<keyword evidence="3" id="KW-0539">Nucleus</keyword>
<dbReference type="GO" id="GO:0000724">
    <property type="term" value="P:double-strand break repair via homologous recombination"/>
    <property type="evidence" value="ECO:0007669"/>
    <property type="project" value="TreeGrafter"/>
</dbReference>